<protein>
    <recommendedName>
        <fullName evidence="5">Carbohydrate-binding module family 18 protein</fullName>
    </recommendedName>
</protein>
<dbReference type="OrthoDB" id="1193027at2759"/>
<evidence type="ECO:0000256" key="2">
    <source>
        <dbReference type="SAM" id="SignalP"/>
    </source>
</evidence>
<feature type="chain" id="PRO_5040472788" description="Carbohydrate-binding module family 18 protein" evidence="2">
    <location>
        <begin position="23"/>
        <end position="321"/>
    </location>
</feature>
<dbReference type="Gene3D" id="3.30.60.10">
    <property type="entry name" value="Endochitinase-like"/>
    <property type="match status" value="2"/>
</dbReference>
<accession>A0A9Q8ZKT9</accession>
<organism evidence="3 4">
    <name type="scientific">Curvularia clavata</name>
    <dbReference type="NCBI Taxonomy" id="95742"/>
    <lineage>
        <taxon>Eukaryota</taxon>
        <taxon>Fungi</taxon>
        <taxon>Dikarya</taxon>
        <taxon>Ascomycota</taxon>
        <taxon>Pezizomycotina</taxon>
        <taxon>Dothideomycetes</taxon>
        <taxon>Pleosporomycetidae</taxon>
        <taxon>Pleosporales</taxon>
        <taxon>Pleosporineae</taxon>
        <taxon>Pleosporaceae</taxon>
        <taxon>Curvularia</taxon>
    </lineage>
</organism>
<reference evidence="3" key="1">
    <citation type="submission" date="2021-12" db="EMBL/GenBank/DDBJ databases">
        <title>Curvularia clavata genome.</title>
        <authorList>
            <person name="Cao Y."/>
        </authorList>
    </citation>
    <scope>NUCLEOTIDE SEQUENCE</scope>
    <source>
        <strain evidence="3">Yc1106</strain>
    </source>
</reference>
<proteinExistence type="predicted"/>
<dbReference type="AlphaFoldDB" id="A0A9Q8ZKT9"/>
<feature type="signal peptide" evidence="2">
    <location>
        <begin position="1"/>
        <end position="22"/>
    </location>
</feature>
<name>A0A9Q8ZKT9_CURCL</name>
<dbReference type="InterPro" id="IPR036861">
    <property type="entry name" value="Endochitinase-like_sf"/>
</dbReference>
<evidence type="ECO:0000256" key="1">
    <source>
        <dbReference type="ARBA" id="ARBA00022669"/>
    </source>
</evidence>
<sequence length="321" mass="34490">MRFISSCSGYMAILWLFTTANAAAGDIVCRYTATTPSTVNSYMCQYLAYYYWISLEKLFELNPSLDLSCNTIKPKTEYCVAGFLDYPVSTDGFCGPKHNNATCIGTEKPCCNAATWKCGNSPEDCAPDTCYEGLCAGPTSFYSLDGKCGPSTGDKECTGKWGDCCNYDGLCGTGPDFCSVENCHNGAYVPPPRQEPVATWTFGTTPDGTCGGPNGYTCGVIHGNCCSKDNKCGGTIVECGTGCQPEYGECDAPDVTPPSETDLSRLVWDPKTYIKTVHVEDPNGRHAWRVVLDIAARSMASVETQPPTVVEDVNSIIRAGV</sequence>
<dbReference type="SUPFAM" id="SSF57016">
    <property type="entry name" value="Plant lectins/antimicrobial peptides"/>
    <property type="match status" value="1"/>
</dbReference>
<gene>
    <name evidence="3" type="ORF">yc1106_09147</name>
</gene>
<keyword evidence="4" id="KW-1185">Reference proteome</keyword>
<keyword evidence="1" id="KW-0147">Chitin-binding</keyword>
<evidence type="ECO:0008006" key="5">
    <source>
        <dbReference type="Google" id="ProtNLM"/>
    </source>
</evidence>
<evidence type="ECO:0000313" key="4">
    <source>
        <dbReference type="Proteomes" id="UP001056012"/>
    </source>
</evidence>
<dbReference type="EMBL" id="CP089280">
    <property type="protein sequence ID" value="USP81873.1"/>
    <property type="molecule type" value="Genomic_DNA"/>
</dbReference>
<dbReference type="Proteomes" id="UP001056012">
    <property type="component" value="Chromosome 7"/>
</dbReference>
<keyword evidence="2" id="KW-0732">Signal</keyword>
<evidence type="ECO:0000313" key="3">
    <source>
        <dbReference type="EMBL" id="USP81873.1"/>
    </source>
</evidence>
<dbReference type="VEuPathDB" id="FungiDB:yc1106_09147"/>
<dbReference type="GO" id="GO:0008061">
    <property type="term" value="F:chitin binding"/>
    <property type="evidence" value="ECO:0007669"/>
    <property type="project" value="UniProtKB-KW"/>
</dbReference>